<feature type="region of interest" description="Disordered" evidence="1">
    <location>
        <begin position="70"/>
        <end position="94"/>
    </location>
</feature>
<dbReference type="Proteomes" id="UP000052978">
    <property type="component" value="Unassembled WGS sequence"/>
</dbReference>
<proteinExistence type="predicted"/>
<organism evidence="2 3">
    <name type="scientific">Myotis brandtii</name>
    <name type="common">Brandt's bat</name>
    <dbReference type="NCBI Taxonomy" id="109478"/>
    <lineage>
        <taxon>Eukaryota</taxon>
        <taxon>Metazoa</taxon>
        <taxon>Chordata</taxon>
        <taxon>Craniata</taxon>
        <taxon>Vertebrata</taxon>
        <taxon>Euteleostomi</taxon>
        <taxon>Mammalia</taxon>
        <taxon>Eutheria</taxon>
        <taxon>Laurasiatheria</taxon>
        <taxon>Chiroptera</taxon>
        <taxon>Yangochiroptera</taxon>
        <taxon>Vespertilionidae</taxon>
        <taxon>Myotis</taxon>
    </lineage>
</organism>
<dbReference type="AlphaFoldDB" id="S7NVT7"/>
<sequence>MICNNSKILNGRLNAVVGRQAKRPSQTANKDKWNFFKEKGLEVGDIPREGLHSTEPKEAREAISSLHGKLRENLTSSSSQRRDKHQCPPPPPML</sequence>
<gene>
    <name evidence="2" type="ORF">D623_10033564</name>
</gene>
<evidence type="ECO:0000313" key="2">
    <source>
        <dbReference type="EMBL" id="EPQ01803.1"/>
    </source>
</evidence>
<dbReference type="EMBL" id="KE161106">
    <property type="protein sequence ID" value="EPQ01803.1"/>
    <property type="molecule type" value="Genomic_DNA"/>
</dbReference>
<reference evidence="2 3" key="1">
    <citation type="journal article" date="2013" name="Nat. Commun.">
        <title>Genome analysis reveals insights into physiology and longevity of the Brandt's bat Myotis brandtii.</title>
        <authorList>
            <person name="Seim I."/>
            <person name="Fang X."/>
            <person name="Xiong Z."/>
            <person name="Lobanov A.V."/>
            <person name="Huang Z."/>
            <person name="Ma S."/>
            <person name="Feng Y."/>
            <person name="Turanov A.A."/>
            <person name="Zhu Y."/>
            <person name="Lenz T.L."/>
            <person name="Gerashchenko M.V."/>
            <person name="Fan D."/>
            <person name="Hee Yim S."/>
            <person name="Yao X."/>
            <person name="Jordan D."/>
            <person name="Xiong Y."/>
            <person name="Ma Y."/>
            <person name="Lyapunov A.N."/>
            <person name="Chen G."/>
            <person name="Kulakova O.I."/>
            <person name="Sun Y."/>
            <person name="Lee S.G."/>
            <person name="Bronson R.T."/>
            <person name="Moskalev A.A."/>
            <person name="Sunyaev S.R."/>
            <person name="Zhang G."/>
            <person name="Krogh A."/>
            <person name="Wang J."/>
            <person name="Gladyshev V.N."/>
        </authorList>
    </citation>
    <scope>NUCLEOTIDE SEQUENCE [LARGE SCALE GENOMIC DNA]</scope>
</reference>
<evidence type="ECO:0000256" key="1">
    <source>
        <dbReference type="SAM" id="MobiDB-lite"/>
    </source>
</evidence>
<protein>
    <submittedName>
        <fullName evidence="2">Uncharacterized protein</fullName>
    </submittedName>
</protein>
<keyword evidence="3" id="KW-1185">Reference proteome</keyword>
<accession>S7NVT7</accession>
<evidence type="ECO:0000313" key="3">
    <source>
        <dbReference type="Proteomes" id="UP000052978"/>
    </source>
</evidence>
<name>S7NVT7_MYOBR</name>